<keyword evidence="3" id="KW-1185">Reference proteome</keyword>
<dbReference type="NCBIfam" id="TIGR02937">
    <property type="entry name" value="sigma70-ECF"/>
    <property type="match status" value="1"/>
</dbReference>
<dbReference type="OrthoDB" id="1652978at2"/>
<evidence type="ECO:0000259" key="1">
    <source>
        <dbReference type="Pfam" id="PF04542"/>
    </source>
</evidence>
<proteinExistence type="predicted"/>
<gene>
    <name evidence="2" type="ORF">SAMN04489758_10256</name>
</gene>
<dbReference type="RefSeq" id="WP_092351831.1">
    <property type="nucleotide sequence ID" value="NZ_FOIN01000002.1"/>
</dbReference>
<dbReference type="Proteomes" id="UP000198558">
    <property type="component" value="Unassembled WGS sequence"/>
</dbReference>
<dbReference type="InterPro" id="IPR013325">
    <property type="entry name" value="RNA_pol_sigma_r2"/>
</dbReference>
<feature type="domain" description="RNA polymerase sigma-70 region 2" evidence="1">
    <location>
        <begin position="45"/>
        <end position="97"/>
    </location>
</feature>
<dbReference type="GO" id="GO:0003700">
    <property type="term" value="F:DNA-binding transcription factor activity"/>
    <property type="evidence" value="ECO:0007669"/>
    <property type="project" value="InterPro"/>
</dbReference>
<evidence type="ECO:0000313" key="3">
    <source>
        <dbReference type="Proteomes" id="UP000198558"/>
    </source>
</evidence>
<sequence length="204" mass="24354">MDGYDIEELYYLYRQGSLIAEALLIKYCYWQVELMLPAYYFYNENYRNERDDCIQDVVIRCVKNLDSYRPDKGMLVRSYLSLIIKRAISSILVSQKRKLIKEKIICFSLNSYCSEDCKISYLDVVKDDRIEYQPDIQVLQQQHKKDIEKYILEKCSPFEQSVIKGHECGYKDIELAKILELDVKKVYNANYRIQKKMSKLKLID</sequence>
<dbReference type="InterPro" id="IPR014284">
    <property type="entry name" value="RNA_pol_sigma-70_dom"/>
</dbReference>
<accession>A0A1I0C366</accession>
<dbReference type="Pfam" id="PF04542">
    <property type="entry name" value="Sigma70_r2"/>
    <property type="match status" value="1"/>
</dbReference>
<protein>
    <submittedName>
        <fullName evidence="2">RNA polymerase sigma factor, sigma-70 family</fullName>
    </submittedName>
</protein>
<dbReference type="GeneID" id="78287363"/>
<dbReference type="GO" id="GO:0006352">
    <property type="term" value="P:DNA-templated transcription initiation"/>
    <property type="evidence" value="ECO:0007669"/>
    <property type="project" value="InterPro"/>
</dbReference>
<dbReference type="EMBL" id="FOIN01000002">
    <property type="protein sequence ID" value="SET13879.1"/>
    <property type="molecule type" value="Genomic_DNA"/>
</dbReference>
<dbReference type="SUPFAM" id="SSF88946">
    <property type="entry name" value="Sigma2 domain of RNA polymerase sigma factors"/>
    <property type="match status" value="1"/>
</dbReference>
<organism evidence="2 3">
    <name type="scientific">Thomasclavelia cocleata</name>
    <dbReference type="NCBI Taxonomy" id="69824"/>
    <lineage>
        <taxon>Bacteria</taxon>
        <taxon>Bacillati</taxon>
        <taxon>Bacillota</taxon>
        <taxon>Erysipelotrichia</taxon>
        <taxon>Erysipelotrichales</taxon>
        <taxon>Coprobacillaceae</taxon>
        <taxon>Thomasclavelia</taxon>
    </lineage>
</organism>
<reference evidence="3" key="1">
    <citation type="submission" date="2016-10" db="EMBL/GenBank/DDBJ databases">
        <authorList>
            <person name="Varghese N."/>
            <person name="Submissions S."/>
        </authorList>
    </citation>
    <scope>NUCLEOTIDE SEQUENCE [LARGE SCALE GENOMIC DNA]</scope>
    <source>
        <strain evidence="3">DSM 1551</strain>
    </source>
</reference>
<dbReference type="AlphaFoldDB" id="A0A1I0C366"/>
<dbReference type="InterPro" id="IPR007627">
    <property type="entry name" value="RNA_pol_sigma70_r2"/>
</dbReference>
<evidence type="ECO:0000313" key="2">
    <source>
        <dbReference type="EMBL" id="SET13879.1"/>
    </source>
</evidence>
<name>A0A1I0C366_9FIRM</name>